<dbReference type="InterPro" id="IPR014777">
    <property type="entry name" value="4pyrrole_Mease_sub1"/>
</dbReference>
<dbReference type="SUPFAM" id="SSF53790">
    <property type="entry name" value="Tetrapyrrole methylase"/>
    <property type="match status" value="1"/>
</dbReference>
<dbReference type="GO" id="GO:0009236">
    <property type="term" value="P:cobalamin biosynthetic process"/>
    <property type="evidence" value="ECO:0007669"/>
    <property type="project" value="UniProtKB-UniPathway"/>
</dbReference>
<evidence type="ECO:0000313" key="9">
    <source>
        <dbReference type="EMBL" id="GAJ39171.1"/>
    </source>
</evidence>
<dbReference type="InterPro" id="IPR006362">
    <property type="entry name" value="Cbl_synth_CobM/CibF"/>
</dbReference>
<keyword evidence="10" id="KW-1185">Reference proteome</keyword>
<dbReference type="OrthoDB" id="9815856at2"/>
<dbReference type="CDD" id="cd11641">
    <property type="entry name" value="Precorrin-4_C11-MT"/>
    <property type="match status" value="1"/>
</dbReference>
<dbReference type="AlphaFoldDB" id="A0A023DDQ0"/>
<dbReference type="InterPro" id="IPR035996">
    <property type="entry name" value="4pyrrol_Methylase_sf"/>
</dbReference>
<dbReference type="InterPro" id="IPR050161">
    <property type="entry name" value="Siro_Cobalamin_biosynth"/>
</dbReference>
<accession>A0A023DDQ0</accession>
<name>A0A023DDQ0_9BACL</name>
<dbReference type="GO" id="GO:0046026">
    <property type="term" value="F:precorrin-4 C11-methyltransferase activity"/>
    <property type="evidence" value="ECO:0007669"/>
    <property type="project" value="InterPro"/>
</dbReference>
<dbReference type="PANTHER" id="PTHR45790:SF4">
    <property type="entry name" value="COBALT-PRECORRIN-4 C(11)-METHYLTRANSFERASE"/>
    <property type="match status" value="1"/>
</dbReference>
<proteinExistence type="inferred from homology"/>
<keyword evidence="3" id="KW-0169">Cobalamin biosynthesis</keyword>
<dbReference type="RefSeq" id="WP_042407913.1">
    <property type="nucleotide sequence ID" value="NZ_BAWO01000013.1"/>
</dbReference>
<dbReference type="Gene3D" id="3.30.950.10">
    <property type="entry name" value="Methyltransferase, Cobalt-precorrin-4 Transmethylase, Domain 2"/>
    <property type="match status" value="1"/>
</dbReference>
<keyword evidence="4 7" id="KW-0489">Methyltransferase</keyword>
<comment type="caution">
    <text evidence="9">The sequence shown here is derived from an EMBL/GenBank/DDBJ whole genome shotgun (WGS) entry which is preliminary data.</text>
</comment>
<evidence type="ECO:0000256" key="6">
    <source>
        <dbReference type="ARBA" id="ARBA00022691"/>
    </source>
</evidence>
<dbReference type="EMBL" id="BAWO01000013">
    <property type="protein sequence ID" value="GAJ39171.1"/>
    <property type="molecule type" value="Genomic_DNA"/>
</dbReference>
<evidence type="ECO:0000256" key="4">
    <source>
        <dbReference type="ARBA" id="ARBA00022603"/>
    </source>
</evidence>
<dbReference type="InterPro" id="IPR014776">
    <property type="entry name" value="4pyrrole_Mease_sub2"/>
</dbReference>
<comment type="pathway">
    <text evidence="1">Cofactor biosynthesis; adenosylcobalamin biosynthesis.</text>
</comment>
<reference evidence="9 10" key="1">
    <citation type="submission" date="2014-04" db="EMBL/GenBank/DDBJ databases">
        <title>Whole genome shotgun sequence of Geobacillus caldoxylosilyticus NBRC 107762.</title>
        <authorList>
            <person name="Hosoyama A."/>
            <person name="Hosoyama Y."/>
            <person name="Katano-Makiyama Y."/>
            <person name="Tsuchikane K."/>
            <person name="Ohji S."/>
            <person name="Ichikawa N."/>
            <person name="Yamazoe A."/>
            <person name="Fujita N."/>
        </authorList>
    </citation>
    <scope>NUCLEOTIDE SEQUENCE [LARGE SCALE GENOMIC DNA]</scope>
    <source>
        <strain evidence="9 10">NBRC 107762</strain>
    </source>
</reference>
<keyword evidence="6" id="KW-0949">S-adenosyl-L-methionine</keyword>
<evidence type="ECO:0000256" key="3">
    <source>
        <dbReference type="ARBA" id="ARBA00022573"/>
    </source>
</evidence>
<evidence type="ECO:0000256" key="1">
    <source>
        <dbReference type="ARBA" id="ARBA00004953"/>
    </source>
</evidence>
<dbReference type="PANTHER" id="PTHR45790">
    <property type="entry name" value="SIROHEME SYNTHASE-RELATED"/>
    <property type="match status" value="1"/>
</dbReference>
<dbReference type="InterPro" id="IPR000878">
    <property type="entry name" value="4pyrrol_Mease"/>
</dbReference>
<evidence type="ECO:0000313" key="10">
    <source>
        <dbReference type="Proteomes" id="UP000023561"/>
    </source>
</evidence>
<feature type="domain" description="Tetrapyrrole methylase" evidence="8">
    <location>
        <begin position="2"/>
        <end position="209"/>
    </location>
</feature>
<organism evidence="9 10">
    <name type="scientific">Parageobacillus caldoxylosilyticus NBRC 107762</name>
    <dbReference type="NCBI Taxonomy" id="1220594"/>
    <lineage>
        <taxon>Bacteria</taxon>
        <taxon>Bacillati</taxon>
        <taxon>Bacillota</taxon>
        <taxon>Bacilli</taxon>
        <taxon>Bacillales</taxon>
        <taxon>Anoxybacillaceae</taxon>
        <taxon>Saccharococcus</taxon>
    </lineage>
</organism>
<gene>
    <name evidence="9" type="primary">cbiF</name>
    <name evidence="9" type="ORF">GCA01S_013_00530</name>
</gene>
<evidence type="ECO:0000256" key="5">
    <source>
        <dbReference type="ARBA" id="ARBA00022679"/>
    </source>
</evidence>
<dbReference type="GO" id="GO:0032259">
    <property type="term" value="P:methylation"/>
    <property type="evidence" value="ECO:0007669"/>
    <property type="project" value="UniProtKB-KW"/>
</dbReference>
<comment type="similarity">
    <text evidence="2 7">Belongs to the precorrin methyltransferase family.</text>
</comment>
<dbReference type="Gene3D" id="3.40.1010.10">
    <property type="entry name" value="Cobalt-precorrin-4 Transmethylase, Domain 1"/>
    <property type="match status" value="1"/>
</dbReference>
<dbReference type="Proteomes" id="UP000023561">
    <property type="component" value="Unassembled WGS sequence"/>
</dbReference>
<evidence type="ECO:0000256" key="7">
    <source>
        <dbReference type="RuleBase" id="RU003960"/>
    </source>
</evidence>
<dbReference type="PROSITE" id="PS00840">
    <property type="entry name" value="SUMT_2"/>
    <property type="match status" value="1"/>
</dbReference>
<keyword evidence="5 7" id="KW-0808">Transferase</keyword>
<dbReference type="Pfam" id="PF00590">
    <property type="entry name" value="TP_methylase"/>
    <property type="match status" value="1"/>
</dbReference>
<dbReference type="PROSITE" id="PS00839">
    <property type="entry name" value="SUMT_1"/>
    <property type="match status" value="1"/>
</dbReference>
<dbReference type="UniPathway" id="UPA00148"/>
<dbReference type="InterPro" id="IPR003043">
    <property type="entry name" value="Uropor_MeTrfase_CS"/>
</dbReference>
<dbReference type="NCBIfam" id="TIGR01465">
    <property type="entry name" value="cobM_cbiF"/>
    <property type="match status" value="1"/>
</dbReference>
<evidence type="ECO:0000259" key="8">
    <source>
        <dbReference type="Pfam" id="PF00590"/>
    </source>
</evidence>
<evidence type="ECO:0000256" key="2">
    <source>
        <dbReference type="ARBA" id="ARBA00005879"/>
    </source>
</evidence>
<protein>
    <submittedName>
        <fullName evidence="9">Cobalt-precorrin-4 C(11)-methyltransferase</fullName>
    </submittedName>
</protein>
<sequence length="256" mass="28316">MKLHIIGAGPGAPDLITVKGAQLLKEADAIFYTDSLVNDELIERYRKPEAEVFHTAGMHLEQMVEAMLEKLKQGKKVVRIHTGDPSIYGATLEQIALLKKQGVEIEIVPGVSSVFAAAAAVQAELTVPDLTQTVILTRAEGRTPVPNQEKLEDLAKHHCTLALFLSATLTKKVTKALRDAGWNDDTPIVIVYKATWPDQKIVRSTVGTLDEDMRANGIRKHALILAGWALDPEIIERDYRSKLYDKTFTHGYRQGV</sequence>